<name>A0A9P6DUM0_9AGAM</name>
<dbReference type="AlphaFoldDB" id="A0A9P6DUM0"/>
<dbReference type="OrthoDB" id="2745718at2759"/>
<evidence type="ECO:0000313" key="1">
    <source>
        <dbReference type="EMBL" id="KAF9514402.1"/>
    </source>
</evidence>
<keyword evidence="2" id="KW-1185">Reference proteome</keyword>
<evidence type="ECO:0000313" key="2">
    <source>
        <dbReference type="Proteomes" id="UP000886523"/>
    </source>
</evidence>
<protein>
    <submittedName>
        <fullName evidence="1">Uncharacterized protein</fullName>
    </submittedName>
</protein>
<comment type="caution">
    <text evidence="1">The sequence shown here is derived from an EMBL/GenBank/DDBJ whole genome shotgun (WGS) entry which is preliminary data.</text>
</comment>
<reference evidence="1" key="1">
    <citation type="journal article" date="2020" name="Nat. Commun.">
        <title>Large-scale genome sequencing of mycorrhizal fungi provides insights into the early evolution of symbiotic traits.</title>
        <authorList>
            <person name="Miyauchi S."/>
            <person name="Kiss E."/>
            <person name="Kuo A."/>
            <person name="Drula E."/>
            <person name="Kohler A."/>
            <person name="Sanchez-Garcia M."/>
            <person name="Morin E."/>
            <person name="Andreopoulos B."/>
            <person name="Barry K.W."/>
            <person name="Bonito G."/>
            <person name="Buee M."/>
            <person name="Carver A."/>
            <person name="Chen C."/>
            <person name="Cichocki N."/>
            <person name="Clum A."/>
            <person name="Culley D."/>
            <person name="Crous P.W."/>
            <person name="Fauchery L."/>
            <person name="Girlanda M."/>
            <person name="Hayes R.D."/>
            <person name="Keri Z."/>
            <person name="LaButti K."/>
            <person name="Lipzen A."/>
            <person name="Lombard V."/>
            <person name="Magnuson J."/>
            <person name="Maillard F."/>
            <person name="Murat C."/>
            <person name="Nolan M."/>
            <person name="Ohm R.A."/>
            <person name="Pangilinan J."/>
            <person name="Pereira M.F."/>
            <person name="Perotto S."/>
            <person name="Peter M."/>
            <person name="Pfister S."/>
            <person name="Riley R."/>
            <person name="Sitrit Y."/>
            <person name="Stielow J.B."/>
            <person name="Szollosi G."/>
            <person name="Zifcakova L."/>
            <person name="Stursova M."/>
            <person name="Spatafora J.W."/>
            <person name="Tedersoo L."/>
            <person name="Vaario L.M."/>
            <person name="Yamada A."/>
            <person name="Yan M."/>
            <person name="Wang P."/>
            <person name="Xu J."/>
            <person name="Bruns T."/>
            <person name="Baldrian P."/>
            <person name="Vilgalys R."/>
            <person name="Dunand C."/>
            <person name="Henrissat B."/>
            <person name="Grigoriev I.V."/>
            <person name="Hibbett D."/>
            <person name="Nagy L.G."/>
            <person name="Martin F.M."/>
        </authorList>
    </citation>
    <scope>NUCLEOTIDE SEQUENCE</scope>
    <source>
        <strain evidence="1">UP504</strain>
    </source>
</reference>
<gene>
    <name evidence="1" type="ORF">BS47DRAFT_880742</name>
</gene>
<organism evidence="1 2">
    <name type="scientific">Hydnum rufescens UP504</name>
    <dbReference type="NCBI Taxonomy" id="1448309"/>
    <lineage>
        <taxon>Eukaryota</taxon>
        <taxon>Fungi</taxon>
        <taxon>Dikarya</taxon>
        <taxon>Basidiomycota</taxon>
        <taxon>Agaricomycotina</taxon>
        <taxon>Agaricomycetes</taxon>
        <taxon>Cantharellales</taxon>
        <taxon>Hydnaceae</taxon>
        <taxon>Hydnum</taxon>
    </lineage>
</organism>
<dbReference type="SUPFAM" id="SSF101908">
    <property type="entry name" value="Putative isomerase YbhE"/>
    <property type="match status" value="1"/>
</dbReference>
<dbReference type="Proteomes" id="UP000886523">
    <property type="component" value="Unassembled WGS sequence"/>
</dbReference>
<dbReference type="EMBL" id="MU128961">
    <property type="protein sequence ID" value="KAF9514402.1"/>
    <property type="molecule type" value="Genomic_DNA"/>
</dbReference>
<proteinExistence type="predicted"/>
<sequence length="244" mass="27402">MRGIQYRTWTLEDFSFPIHEIEIDPSNNLLVVLSSPHPRAVTHILFSDLEHHVVRVMGRLLGVVGSCHGEARLEIWDWMTGQKMTVLEPRDEDDRNIFFCAFEFLSPTSIVVAQPGVLKVYQILVETPGAPPVHTASFCMPPHAQRSSIWITGNSRLAHGIDHRNVSDHSPFPSPSFRLAEDSCYLAVECGAVGESLVGHFHVPLSFFRRSPMQRDTLAIPWEVWSKGVYFHPEPGTGYDMSGG</sequence>
<accession>A0A9P6DUM0</accession>